<reference evidence="2" key="1">
    <citation type="submission" date="2017-02" db="UniProtKB">
        <authorList>
            <consortium name="WormBaseParasite"/>
        </authorList>
    </citation>
    <scope>IDENTIFICATION</scope>
</reference>
<keyword evidence="1" id="KW-1185">Reference proteome</keyword>
<accession>A0A0N5BRS1</accession>
<proteinExistence type="predicted"/>
<organism evidence="1 2">
    <name type="scientific">Strongyloides papillosus</name>
    <name type="common">Intestinal threadworm</name>
    <dbReference type="NCBI Taxonomy" id="174720"/>
    <lineage>
        <taxon>Eukaryota</taxon>
        <taxon>Metazoa</taxon>
        <taxon>Ecdysozoa</taxon>
        <taxon>Nematoda</taxon>
        <taxon>Chromadorea</taxon>
        <taxon>Rhabditida</taxon>
        <taxon>Tylenchina</taxon>
        <taxon>Panagrolaimomorpha</taxon>
        <taxon>Strongyloidoidea</taxon>
        <taxon>Strongyloididae</taxon>
        <taxon>Strongyloides</taxon>
    </lineage>
</organism>
<dbReference type="AlphaFoldDB" id="A0A0N5BRS1"/>
<dbReference type="WBParaSite" id="SPAL_0000856600.1">
    <property type="protein sequence ID" value="SPAL_0000856600.1"/>
    <property type="gene ID" value="SPAL_0000856600"/>
</dbReference>
<evidence type="ECO:0000313" key="1">
    <source>
        <dbReference type="Proteomes" id="UP000046392"/>
    </source>
</evidence>
<protein>
    <submittedName>
        <fullName evidence="2">LysM domain-containing protein</fullName>
    </submittedName>
</protein>
<sequence length="345" mass="40343">MFGDMNRFYYNNIYNPYDKKKSPRNRHSTISNEYPNFMNQMLPQVNINKPIRFTNPFFGSGDYSNIMHKMPSSNVTATMSSKIERLPAVRAPSKSDGKDGYRIYSRSTMVEIAYQYDLKQWKEILGQNPHNDIGILLTLQKEKKSNVESCVVESVDSGYSNDFHENTSYSNYLTQCSAYPTSYGSQCSIPIKDKSKFLEMKNIWASAYTNLLLKNFSHSESNVYAMFLDKLAKKTSITSPQHGYRKKNISQRTIVNLSDIETKEYSYTREEMLMISKKYTSEEWKNYLIENYSSNNIIMNHLRKDVFIVDNNPMRPKMSKEVKAIFRKFKNKKKGVEKMKKNKEN</sequence>
<dbReference type="Proteomes" id="UP000046392">
    <property type="component" value="Unplaced"/>
</dbReference>
<name>A0A0N5BRS1_STREA</name>
<evidence type="ECO:0000313" key="2">
    <source>
        <dbReference type="WBParaSite" id="SPAL_0000856600.1"/>
    </source>
</evidence>